<dbReference type="InterPro" id="IPR036866">
    <property type="entry name" value="RibonucZ/Hydroxyglut_hydro"/>
</dbReference>
<dbReference type="InterPro" id="IPR041712">
    <property type="entry name" value="DHPS-like_MBL-fold"/>
</dbReference>
<dbReference type="PANTHER" id="PTHR13754">
    <property type="entry name" value="METALLO-BETA-LACTAMASE SUPERFAMILY PROTEIN"/>
    <property type="match status" value="1"/>
</dbReference>
<dbReference type="EMBL" id="DVFT01000131">
    <property type="protein sequence ID" value="HIQ96633.1"/>
    <property type="molecule type" value="Genomic_DNA"/>
</dbReference>
<dbReference type="CDD" id="cd07713">
    <property type="entry name" value="DHPS-like_MBL-fold"/>
    <property type="match status" value="1"/>
</dbReference>
<evidence type="ECO:0000313" key="3">
    <source>
        <dbReference type="Proteomes" id="UP000886886"/>
    </source>
</evidence>
<gene>
    <name evidence="2" type="ORF">IAB26_08725</name>
</gene>
<dbReference type="GO" id="GO:0016740">
    <property type="term" value="F:transferase activity"/>
    <property type="evidence" value="ECO:0007669"/>
    <property type="project" value="TreeGrafter"/>
</dbReference>
<dbReference type="Gene3D" id="3.60.15.10">
    <property type="entry name" value="Ribonuclease Z/Hydroxyacylglutathione hydrolase-like"/>
    <property type="match status" value="1"/>
</dbReference>
<evidence type="ECO:0000259" key="1">
    <source>
        <dbReference type="SMART" id="SM00849"/>
    </source>
</evidence>
<dbReference type="SUPFAM" id="SSF56281">
    <property type="entry name" value="Metallo-hydrolase/oxidoreductase"/>
    <property type="match status" value="1"/>
</dbReference>
<protein>
    <submittedName>
        <fullName evidence="2">MBL fold metallo-hydrolase</fullName>
    </submittedName>
</protein>
<dbReference type="InterPro" id="IPR001279">
    <property type="entry name" value="Metallo-B-lactamas"/>
</dbReference>
<dbReference type="AlphaFoldDB" id="A0A9D1D1I3"/>
<feature type="domain" description="Metallo-beta-lactamase" evidence="1">
    <location>
        <begin position="20"/>
        <end position="243"/>
    </location>
</feature>
<name>A0A9D1D1I3_9FIRM</name>
<dbReference type="Proteomes" id="UP000886886">
    <property type="component" value="Unassembled WGS sequence"/>
</dbReference>
<dbReference type="SMART" id="SM00849">
    <property type="entry name" value="Lactamase_B"/>
    <property type="match status" value="1"/>
</dbReference>
<dbReference type="PANTHER" id="PTHR13754:SF13">
    <property type="entry name" value="METALLO-BETA-LACTAMASE SUPERFAMILY PROTEIN (AFU_ORTHOLOGUE AFUA_3G07630)"/>
    <property type="match status" value="1"/>
</dbReference>
<accession>A0A9D1D1I3</accession>
<proteinExistence type="predicted"/>
<reference evidence="2" key="1">
    <citation type="submission" date="2020-10" db="EMBL/GenBank/DDBJ databases">
        <authorList>
            <person name="Gilroy R."/>
        </authorList>
    </citation>
    <scope>NUCLEOTIDE SEQUENCE</scope>
    <source>
        <strain evidence="2">ChiSjej3B21-11622</strain>
    </source>
</reference>
<comment type="caution">
    <text evidence="2">The sequence shown here is derived from an EMBL/GenBank/DDBJ whole genome shotgun (WGS) entry which is preliminary data.</text>
</comment>
<sequence length="271" mass="30507">MKIITLIENTPGYPGCLYEHGLSFYIETDRHRLLLDTGATGAFLQNAETLGIDLHSVDTLVLSHGHYDHGGGILTFAQTAPTAKIYLRRNALEPYYHLKPEGEKYIGLDPAVAELPQCIFVDGDLVIDEELSLFTHIRGRRLSPKGNRKLKQKAGGTFVQDEFDHEQCLVVRQGDFQVLLSGCAHNGILNILDRYQELYGRYPDLLVSGFHMKQDAYTEEDLENIRITARILKETGIRCWTGHCTGEMAFAMMKEIMGEQLKALHSGEEIL</sequence>
<dbReference type="Pfam" id="PF00753">
    <property type="entry name" value="Lactamase_B"/>
    <property type="match status" value="1"/>
</dbReference>
<evidence type="ECO:0000313" key="2">
    <source>
        <dbReference type="EMBL" id="HIQ96633.1"/>
    </source>
</evidence>
<reference evidence="2" key="2">
    <citation type="journal article" date="2021" name="PeerJ">
        <title>Extensive microbial diversity within the chicken gut microbiome revealed by metagenomics and culture.</title>
        <authorList>
            <person name="Gilroy R."/>
            <person name="Ravi A."/>
            <person name="Getino M."/>
            <person name="Pursley I."/>
            <person name="Horton D.L."/>
            <person name="Alikhan N.F."/>
            <person name="Baker D."/>
            <person name="Gharbi K."/>
            <person name="Hall N."/>
            <person name="Watson M."/>
            <person name="Adriaenssens E.M."/>
            <person name="Foster-Nyarko E."/>
            <person name="Jarju S."/>
            <person name="Secka A."/>
            <person name="Antonio M."/>
            <person name="Oren A."/>
            <person name="Chaudhuri R.R."/>
            <person name="La Ragione R."/>
            <person name="Hildebrand F."/>
            <person name="Pallen M.J."/>
        </authorList>
    </citation>
    <scope>NUCLEOTIDE SEQUENCE</scope>
    <source>
        <strain evidence="2">ChiSjej3B21-11622</strain>
    </source>
</reference>
<organism evidence="2 3">
    <name type="scientific">Candidatus Limivivens merdigallinarum</name>
    <dbReference type="NCBI Taxonomy" id="2840859"/>
    <lineage>
        <taxon>Bacteria</taxon>
        <taxon>Bacillati</taxon>
        <taxon>Bacillota</taxon>
        <taxon>Clostridia</taxon>
        <taxon>Lachnospirales</taxon>
        <taxon>Lachnospiraceae</taxon>
        <taxon>Lachnospiraceae incertae sedis</taxon>
        <taxon>Candidatus Limivivens</taxon>
    </lineage>
</organism>
<dbReference type="InterPro" id="IPR052926">
    <property type="entry name" value="Metallo-beta-lactamase_dom"/>
</dbReference>